<dbReference type="PANTHER" id="PTHR33695:SF1">
    <property type="entry name" value="LIPOPROTEIN SIGNAL PEPTIDASE"/>
    <property type="match status" value="1"/>
</dbReference>
<dbReference type="EC" id="3.4.23.36" evidence="9"/>
<name>A0A1U9JSA3_9HYPH</name>
<evidence type="ECO:0000256" key="9">
    <source>
        <dbReference type="HAMAP-Rule" id="MF_00161"/>
    </source>
</evidence>
<gene>
    <name evidence="9 12" type="primary">lspA</name>
    <name evidence="12" type="ORF">BHV28_00160</name>
</gene>
<dbReference type="GO" id="GO:0005886">
    <property type="term" value="C:plasma membrane"/>
    <property type="evidence" value="ECO:0007669"/>
    <property type="project" value="UniProtKB-SubCell"/>
</dbReference>
<proteinExistence type="inferred from homology"/>
<dbReference type="InterPro" id="IPR001872">
    <property type="entry name" value="Peptidase_A8"/>
</dbReference>
<evidence type="ECO:0000256" key="3">
    <source>
        <dbReference type="ARBA" id="ARBA00022670"/>
    </source>
</evidence>
<evidence type="ECO:0000256" key="1">
    <source>
        <dbReference type="ARBA" id="ARBA00006139"/>
    </source>
</evidence>
<comment type="pathway">
    <text evidence="9">Protein modification; lipoprotein biosynthesis (signal peptide cleavage).</text>
</comment>
<dbReference type="UniPathway" id="UPA00665"/>
<feature type="transmembrane region" description="Helical" evidence="9">
    <location>
        <begin position="127"/>
        <end position="151"/>
    </location>
</feature>
<evidence type="ECO:0000313" key="12">
    <source>
        <dbReference type="EMBL" id="AQS40743.1"/>
    </source>
</evidence>
<dbReference type="HAMAP" id="MF_00161">
    <property type="entry name" value="LspA"/>
    <property type="match status" value="1"/>
</dbReference>
<evidence type="ECO:0000256" key="6">
    <source>
        <dbReference type="ARBA" id="ARBA00022801"/>
    </source>
</evidence>
<dbReference type="GO" id="GO:0004190">
    <property type="term" value="F:aspartic-type endopeptidase activity"/>
    <property type="evidence" value="ECO:0007669"/>
    <property type="project" value="UniProtKB-UniRule"/>
</dbReference>
<keyword evidence="3 9" id="KW-0645">Protease</keyword>
<feature type="transmembrane region" description="Helical" evidence="9">
    <location>
        <begin position="89"/>
        <end position="107"/>
    </location>
</feature>
<dbReference type="NCBIfam" id="TIGR00077">
    <property type="entry name" value="lspA"/>
    <property type="match status" value="1"/>
</dbReference>
<evidence type="ECO:0000313" key="13">
    <source>
        <dbReference type="Proteomes" id="UP000188912"/>
    </source>
</evidence>
<keyword evidence="6 9" id="KW-0378">Hydrolase</keyword>
<protein>
    <recommendedName>
        <fullName evidence="9">Lipoprotein signal peptidase</fullName>
        <ecNumber evidence="9">3.4.23.36</ecNumber>
    </recommendedName>
    <alternativeName>
        <fullName evidence="9">Prolipoprotein signal peptidase</fullName>
    </alternativeName>
    <alternativeName>
        <fullName evidence="9">Signal peptidase II</fullName>
        <shortName evidence="9">SPase II</shortName>
    </alternativeName>
</protein>
<evidence type="ECO:0000256" key="7">
    <source>
        <dbReference type="ARBA" id="ARBA00022989"/>
    </source>
</evidence>
<evidence type="ECO:0000256" key="5">
    <source>
        <dbReference type="ARBA" id="ARBA00022750"/>
    </source>
</evidence>
<organism evidence="12 13">
    <name type="scientific">Candidatus Tokpelaia hoelldobleri</name>
    <dbReference type="NCBI Taxonomy" id="1902579"/>
    <lineage>
        <taxon>Bacteria</taxon>
        <taxon>Pseudomonadati</taxon>
        <taxon>Pseudomonadota</taxon>
        <taxon>Alphaproteobacteria</taxon>
        <taxon>Hyphomicrobiales</taxon>
        <taxon>Candidatus Tokpelaia</taxon>
    </lineage>
</organism>
<sequence>MSGRRIVSALFWIIALAALDQLVKGWIIASLAVGGHMTLLPFLSLYHTQNTGIAFSFLSSFHGLGLVILTLAVIGLVLWLWWKNTGHSRLAHIGYLLIVGGALGNLIDRVRLHYVTDYILFHISNWSFAVFNLADAFITIGAALIVLHEIISSRRDKRNKSHN</sequence>
<comment type="similarity">
    <text evidence="1 9 11">Belongs to the peptidase A8 family.</text>
</comment>
<dbReference type="STRING" id="1902579.BHV28_00160"/>
<keyword evidence="5 9" id="KW-0064">Aspartyl protease</keyword>
<comment type="catalytic activity">
    <reaction evidence="9 10">
        <text>Release of signal peptides from bacterial membrane prolipoproteins. Hydrolyzes -Xaa-Yaa-Zaa-|-(S,diacylglyceryl)Cys-, in which Xaa is hydrophobic (preferably Leu), and Yaa (Ala or Ser) and Zaa (Gly or Ala) have small, neutral side chains.</text>
        <dbReference type="EC" id="3.4.23.36"/>
    </reaction>
</comment>
<evidence type="ECO:0000256" key="8">
    <source>
        <dbReference type="ARBA" id="ARBA00023136"/>
    </source>
</evidence>
<reference evidence="12 13" key="1">
    <citation type="journal article" date="2010" name="Science">
        <title>Genomic comparison of the ants Camponotus floridanus and Harpegnathos saltator.</title>
        <authorList>
            <person name="Bonasio R."/>
            <person name="Zhang G."/>
            <person name="Ye C."/>
            <person name="Mutti N.S."/>
            <person name="Fang X."/>
            <person name="Qin N."/>
            <person name="Donahue G."/>
            <person name="Yang P."/>
            <person name="Li Q."/>
            <person name="Li C."/>
            <person name="Zhang P."/>
            <person name="Huang Z."/>
            <person name="Berger S.L."/>
            <person name="Reinberg D."/>
            <person name="Wang J."/>
            <person name="Liebig J."/>
        </authorList>
    </citation>
    <scope>NUCLEOTIDE SEQUENCE [LARGE SCALE GENOMIC DNA]</scope>
    <source>
        <strain evidence="12 13">Hsal</strain>
    </source>
</reference>
<keyword evidence="7 9" id="KW-1133">Transmembrane helix</keyword>
<evidence type="ECO:0000256" key="10">
    <source>
        <dbReference type="RuleBase" id="RU000594"/>
    </source>
</evidence>
<dbReference type="Pfam" id="PF01252">
    <property type="entry name" value="Peptidase_A8"/>
    <property type="match status" value="1"/>
</dbReference>
<dbReference type="EMBL" id="CP017315">
    <property type="protein sequence ID" value="AQS40743.1"/>
    <property type="molecule type" value="Genomic_DNA"/>
</dbReference>
<keyword evidence="8 9" id="KW-0472">Membrane</keyword>
<feature type="active site" evidence="9">
    <location>
        <position position="117"/>
    </location>
</feature>
<comment type="subcellular location">
    <subcellularLocation>
        <location evidence="9">Cell membrane</location>
        <topology evidence="9">Multi-pass membrane protein</topology>
    </subcellularLocation>
</comment>
<dbReference type="AlphaFoldDB" id="A0A1U9JSA3"/>
<comment type="function">
    <text evidence="9 10">This protein specifically catalyzes the removal of signal peptides from prolipoproteins.</text>
</comment>
<evidence type="ECO:0000256" key="11">
    <source>
        <dbReference type="RuleBase" id="RU004181"/>
    </source>
</evidence>
<evidence type="ECO:0000256" key="4">
    <source>
        <dbReference type="ARBA" id="ARBA00022692"/>
    </source>
</evidence>
<dbReference type="KEGG" id="thd:BHV28_00160"/>
<accession>A0A1U9JSA3</accession>
<dbReference type="PANTHER" id="PTHR33695">
    <property type="entry name" value="LIPOPROTEIN SIGNAL PEPTIDASE"/>
    <property type="match status" value="1"/>
</dbReference>
<keyword evidence="13" id="KW-1185">Reference proteome</keyword>
<keyword evidence="4 9" id="KW-0812">Transmembrane</keyword>
<feature type="transmembrane region" description="Helical" evidence="9">
    <location>
        <begin position="53"/>
        <end position="82"/>
    </location>
</feature>
<dbReference type="PRINTS" id="PR00781">
    <property type="entry name" value="LIPOSIGPTASE"/>
</dbReference>
<keyword evidence="12" id="KW-0449">Lipoprotein</keyword>
<feature type="active site" evidence="9">
    <location>
        <position position="135"/>
    </location>
</feature>
<evidence type="ECO:0000256" key="2">
    <source>
        <dbReference type="ARBA" id="ARBA00022475"/>
    </source>
</evidence>
<dbReference type="PROSITE" id="PS00855">
    <property type="entry name" value="SPASE_II"/>
    <property type="match status" value="1"/>
</dbReference>
<keyword evidence="2 9" id="KW-1003">Cell membrane</keyword>
<reference evidence="12 13" key="2">
    <citation type="journal article" date="2016" name="Sci. Rep.">
        <title>The genome of Rhizobiales bacteria in predatory ants reveals urease gene functions but no genes for nitrogen fixation.</title>
        <authorList>
            <person name="Neuvonen M.M."/>
            <person name="Tamarit D."/>
            <person name="Naslund K."/>
            <person name="Liebig J."/>
            <person name="Feldhaar H."/>
            <person name="Moran N.A."/>
            <person name="Guy L."/>
            <person name="Andersson S.G."/>
        </authorList>
    </citation>
    <scope>NUCLEOTIDE SEQUENCE [LARGE SCALE GENOMIC DNA]</scope>
    <source>
        <strain evidence="12 13">Hsal</strain>
    </source>
</reference>
<dbReference type="GO" id="GO:0006508">
    <property type="term" value="P:proteolysis"/>
    <property type="evidence" value="ECO:0007669"/>
    <property type="project" value="UniProtKB-KW"/>
</dbReference>
<dbReference type="Proteomes" id="UP000188912">
    <property type="component" value="Chromosome"/>
</dbReference>
<comment type="caution">
    <text evidence="9">Lacks conserved residue(s) required for the propagation of feature annotation.</text>
</comment>